<evidence type="ECO:0000256" key="1">
    <source>
        <dbReference type="SAM" id="MobiDB-lite"/>
    </source>
</evidence>
<keyword evidence="3" id="KW-1185">Reference proteome</keyword>
<accession>A0A4Z2JI76</accession>
<dbReference type="EMBL" id="SRLO01000001">
    <property type="protein sequence ID" value="TNN89631.1"/>
    <property type="molecule type" value="Genomic_DNA"/>
</dbReference>
<dbReference type="Proteomes" id="UP000314294">
    <property type="component" value="Unassembled WGS sequence"/>
</dbReference>
<dbReference type="AlphaFoldDB" id="A0A4Z2JI76"/>
<feature type="region of interest" description="Disordered" evidence="1">
    <location>
        <begin position="85"/>
        <end position="117"/>
    </location>
</feature>
<gene>
    <name evidence="2" type="ORF">EYF80_000234</name>
</gene>
<comment type="caution">
    <text evidence="2">The sequence shown here is derived from an EMBL/GenBank/DDBJ whole genome shotgun (WGS) entry which is preliminary data.</text>
</comment>
<protein>
    <submittedName>
        <fullName evidence="2">Uncharacterized protein</fullName>
    </submittedName>
</protein>
<name>A0A4Z2JI76_9TELE</name>
<sequence>MEVAMSEAVKKPLWQSMFFLCLWCISPPQFSQQRHTQKHRAMMGVRTKKYAWVSYTAAGTNPKSNGSTGGGDRCLRESVRASAAAVPSLSSSGRSPLVDPQQSSRTSHLVHNMAQKKSSFSTKIKVYGTVQRGMERGE</sequence>
<feature type="compositionally biased region" description="Polar residues" evidence="1">
    <location>
        <begin position="100"/>
        <end position="117"/>
    </location>
</feature>
<organism evidence="2 3">
    <name type="scientific">Liparis tanakae</name>
    <name type="common">Tanaka's snailfish</name>
    <dbReference type="NCBI Taxonomy" id="230148"/>
    <lineage>
        <taxon>Eukaryota</taxon>
        <taxon>Metazoa</taxon>
        <taxon>Chordata</taxon>
        <taxon>Craniata</taxon>
        <taxon>Vertebrata</taxon>
        <taxon>Euteleostomi</taxon>
        <taxon>Actinopterygii</taxon>
        <taxon>Neopterygii</taxon>
        <taxon>Teleostei</taxon>
        <taxon>Neoteleostei</taxon>
        <taxon>Acanthomorphata</taxon>
        <taxon>Eupercaria</taxon>
        <taxon>Perciformes</taxon>
        <taxon>Cottioidei</taxon>
        <taxon>Cottales</taxon>
        <taxon>Liparidae</taxon>
        <taxon>Liparis</taxon>
    </lineage>
</organism>
<reference evidence="2 3" key="1">
    <citation type="submission" date="2019-03" db="EMBL/GenBank/DDBJ databases">
        <title>First draft genome of Liparis tanakae, snailfish: a comprehensive survey of snailfish specific genes.</title>
        <authorList>
            <person name="Kim W."/>
            <person name="Song I."/>
            <person name="Jeong J.-H."/>
            <person name="Kim D."/>
            <person name="Kim S."/>
            <person name="Ryu S."/>
            <person name="Song J.Y."/>
            <person name="Lee S.K."/>
        </authorList>
    </citation>
    <scope>NUCLEOTIDE SEQUENCE [LARGE SCALE GENOMIC DNA]</scope>
    <source>
        <tissue evidence="2">Muscle</tissue>
    </source>
</reference>
<proteinExistence type="predicted"/>
<evidence type="ECO:0000313" key="3">
    <source>
        <dbReference type="Proteomes" id="UP000314294"/>
    </source>
</evidence>
<evidence type="ECO:0000313" key="2">
    <source>
        <dbReference type="EMBL" id="TNN89631.1"/>
    </source>
</evidence>